<evidence type="ECO:0000313" key="1">
    <source>
        <dbReference type="EMBL" id="DAF51810.1"/>
    </source>
</evidence>
<reference evidence="1" key="1">
    <citation type="journal article" date="2021" name="Proc. Natl. Acad. Sci. U.S.A.">
        <title>A Catalog of Tens of Thousands of Viruses from Human Metagenomes Reveals Hidden Associations with Chronic Diseases.</title>
        <authorList>
            <person name="Tisza M.J."/>
            <person name="Buck C.B."/>
        </authorList>
    </citation>
    <scope>NUCLEOTIDE SEQUENCE</scope>
    <source>
        <strain evidence="1">CtHMt20</strain>
    </source>
</reference>
<sequence length="33" mass="4038">MYIWIIALLLATVNTLCEKYFVIIYKTWYYGCK</sequence>
<name>A0A8S5SML4_9CAUD</name>
<proteinExistence type="predicted"/>
<dbReference type="EMBL" id="BK032622">
    <property type="protein sequence ID" value="DAF51810.1"/>
    <property type="molecule type" value="Genomic_DNA"/>
</dbReference>
<accession>A0A8S5SML4</accession>
<protein>
    <submittedName>
        <fullName evidence="1">Uncharacterized protein</fullName>
    </submittedName>
</protein>
<organism evidence="1">
    <name type="scientific">Podoviridae sp. ctHMt20</name>
    <dbReference type="NCBI Taxonomy" id="2827728"/>
    <lineage>
        <taxon>Viruses</taxon>
        <taxon>Duplodnaviria</taxon>
        <taxon>Heunggongvirae</taxon>
        <taxon>Uroviricota</taxon>
        <taxon>Caudoviricetes</taxon>
    </lineage>
</organism>